<organism evidence="2">
    <name type="scientific">Siphoviridae sp. ctmpG14</name>
    <dbReference type="NCBI Taxonomy" id="2825654"/>
    <lineage>
        <taxon>Viruses</taxon>
        <taxon>Duplodnaviria</taxon>
        <taxon>Heunggongvirae</taxon>
        <taxon>Uroviricota</taxon>
        <taxon>Caudoviricetes</taxon>
    </lineage>
</organism>
<keyword evidence="1" id="KW-0812">Transmembrane</keyword>
<evidence type="ECO:0000256" key="1">
    <source>
        <dbReference type="SAM" id="Phobius"/>
    </source>
</evidence>
<accession>A0A8S5PBX9</accession>
<dbReference type="EMBL" id="BK015384">
    <property type="protein sequence ID" value="DAE04117.1"/>
    <property type="molecule type" value="Genomic_DNA"/>
</dbReference>
<keyword evidence="1" id="KW-0472">Membrane</keyword>
<name>A0A8S5PBX9_9CAUD</name>
<evidence type="ECO:0000313" key="2">
    <source>
        <dbReference type="EMBL" id="DAE04117.1"/>
    </source>
</evidence>
<keyword evidence="1" id="KW-1133">Transmembrane helix</keyword>
<feature type="transmembrane region" description="Helical" evidence="1">
    <location>
        <begin position="124"/>
        <end position="146"/>
    </location>
</feature>
<feature type="transmembrane region" description="Helical" evidence="1">
    <location>
        <begin position="94"/>
        <end position="112"/>
    </location>
</feature>
<protein>
    <submittedName>
        <fullName evidence="2">Tail assembly protein</fullName>
    </submittedName>
</protein>
<reference evidence="2" key="1">
    <citation type="journal article" date="2021" name="Proc. Natl. Acad. Sci. U.S.A.">
        <title>A Catalog of Tens of Thousands of Viruses from Human Metagenomes Reveals Hidden Associations with Chronic Diseases.</title>
        <authorList>
            <person name="Tisza M.J."/>
            <person name="Buck C.B."/>
        </authorList>
    </citation>
    <scope>NUCLEOTIDE SEQUENCE</scope>
    <source>
        <strain evidence="2">CtmpG14</strain>
    </source>
</reference>
<proteinExistence type="predicted"/>
<sequence length="221" mass="24146">MLTKIYLEGAMGRNFGREWTLDIFTPIEALQLIQANMPRFGQWIRNNARRYEKCMIICKYADGRTEALDEKTMLMHKEVAEIHFIPWVEGAGKAFQYIAGAVMLVIGALMYWNPMGWAAFGAGTAIWGSVAVAGAGMLLSGIITAIMGRVKSNNSGDDQTSYYFNGAQNTTRQGVPVPLIFGRCKVGSAVISSTINVSDQSVTPTGKPGIVEVVKDRKGVQ</sequence>